<keyword evidence="6" id="KW-0067">ATP-binding</keyword>
<keyword evidence="5 10" id="KW-0418">Kinase</keyword>
<feature type="domain" description="Protein kinase" evidence="9">
    <location>
        <begin position="11"/>
        <end position="271"/>
    </location>
</feature>
<dbReference type="SMART" id="SM00220">
    <property type="entry name" value="S_TKc"/>
    <property type="match status" value="1"/>
</dbReference>
<dbReference type="RefSeq" id="WP_091527214.1">
    <property type="nucleotide sequence ID" value="NZ_LT629772.1"/>
</dbReference>
<dbReference type="Proteomes" id="UP000199103">
    <property type="component" value="Chromosome I"/>
</dbReference>
<dbReference type="EMBL" id="LT629772">
    <property type="protein sequence ID" value="SDT07278.1"/>
    <property type="molecule type" value="Genomic_DNA"/>
</dbReference>
<dbReference type="EC" id="2.7.11.1" evidence="1"/>
<keyword evidence="8" id="KW-0812">Transmembrane</keyword>
<evidence type="ECO:0000256" key="5">
    <source>
        <dbReference type="ARBA" id="ARBA00022777"/>
    </source>
</evidence>
<feature type="region of interest" description="Disordered" evidence="7">
    <location>
        <begin position="305"/>
        <end position="350"/>
    </location>
</feature>
<evidence type="ECO:0000313" key="10">
    <source>
        <dbReference type="EMBL" id="SDT07278.1"/>
    </source>
</evidence>
<dbReference type="PROSITE" id="PS50011">
    <property type="entry name" value="PROTEIN_KINASE_DOM"/>
    <property type="match status" value="1"/>
</dbReference>
<evidence type="ECO:0000256" key="8">
    <source>
        <dbReference type="SAM" id="Phobius"/>
    </source>
</evidence>
<dbReference type="PANTHER" id="PTHR43289:SF6">
    <property type="entry name" value="SERINE_THREONINE-PROTEIN KINASE NEKL-3"/>
    <property type="match status" value="1"/>
</dbReference>
<keyword evidence="8" id="KW-1133">Transmembrane helix</keyword>
<dbReference type="GO" id="GO:0004674">
    <property type="term" value="F:protein serine/threonine kinase activity"/>
    <property type="evidence" value="ECO:0007669"/>
    <property type="project" value="UniProtKB-KW"/>
</dbReference>
<proteinExistence type="predicted"/>
<protein>
    <recommendedName>
        <fullName evidence="1">non-specific serine/threonine protein kinase</fullName>
        <ecNumber evidence="1">2.7.11.1</ecNumber>
    </recommendedName>
</protein>
<accession>A0A1H1XD79</accession>
<dbReference type="InterPro" id="IPR011009">
    <property type="entry name" value="Kinase-like_dom_sf"/>
</dbReference>
<evidence type="ECO:0000256" key="7">
    <source>
        <dbReference type="SAM" id="MobiDB-lite"/>
    </source>
</evidence>
<evidence type="ECO:0000256" key="4">
    <source>
        <dbReference type="ARBA" id="ARBA00022741"/>
    </source>
</evidence>
<evidence type="ECO:0000256" key="2">
    <source>
        <dbReference type="ARBA" id="ARBA00022527"/>
    </source>
</evidence>
<dbReference type="SUPFAM" id="SSF56112">
    <property type="entry name" value="Protein kinase-like (PK-like)"/>
    <property type="match status" value="1"/>
</dbReference>
<keyword evidence="4" id="KW-0547">Nucleotide-binding</keyword>
<keyword evidence="8" id="KW-0472">Membrane</keyword>
<keyword evidence="3" id="KW-0808">Transferase</keyword>
<keyword evidence="11" id="KW-1185">Reference proteome</keyword>
<dbReference type="STRING" id="630515.SAMN04489812_4036"/>
<dbReference type="InterPro" id="IPR000719">
    <property type="entry name" value="Prot_kinase_dom"/>
</dbReference>
<reference evidence="10 11" key="1">
    <citation type="submission" date="2016-10" db="EMBL/GenBank/DDBJ databases">
        <authorList>
            <person name="de Groot N.N."/>
        </authorList>
    </citation>
    <scope>NUCLEOTIDE SEQUENCE [LARGE SCALE GENOMIC DNA]</scope>
    <source>
        <strain evidence="10 11">DSM 21800</strain>
    </source>
</reference>
<evidence type="ECO:0000256" key="1">
    <source>
        <dbReference type="ARBA" id="ARBA00012513"/>
    </source>
</evidence>
<dbReference type="PANTHER" id="PTHR43289">
    <property type="entry name" value="MITOGEN-ACTIVATED PROTEIN KINASE KINASE KINASE 20-RELATED"/>
    <property type="match status" value="1"/>
</dbReference>
<evidence type="ECO:0000259" key="9">
    <source>
        <dbReference type="PROSITE" id="PS50011"/>
    </source>
</evidence>
<evidence type="ECO:0000256" key="6">
    <source>
        <dbReference type="ARBA" id="ARBA00022840"/>
    </source>
</evidence>
<evidence type="ECO:0000313" key="11">
    <source>
        <dbReference type="Proteomes" id="UP000199103"/>
    </source>
</evidence>
<dbReference type="AlphaFoldDB" id="A0A1H1XD79"/>
<sequence>MEYSEALGASYRLGEPIGSGAAGQVWRAVDVRSGETVAAKILRPEHLADPTLVERFVRERSILTGLQHPNIVTVRDLVVEGDRLAIVMDYVAGGSLRDVLATYRNLPPQVATGLAAEVLEGIAAAHRRDVSHRDIKPDNVLLMEDWLTGRSDGAKVTDFGIARIVTERPRTSTGLLGTPEYMSPELISSGVAGPEADVYGAGVLLYEMLAGRTPFAGPGTDFTVAYRHVSSQVPSLDVPTDLGALLHRMLAKDPRARPTAADAAVALHRLSAALTDVPELPLQTGPEEFTQTERPATAIRGIDESQTESAGAGGEAPGPGTTSLPDLGAPVGATMHRPMPRRPAPVAEVAEESIEEPAPRVWWKRPWVIAAGVGALILIIVLTVVLIKVLPRPKPPPEQKSAPPVIQATQQDQATPTGLGISRKAEYDPSSATIKLTITYTAQKAPLSGPFFEVIPGLPKQSGCPTVSWTDGAQKENLPSVTGITQRCGWSIDGVDVEKQNSQEVSVDVHQKITDQSQLQDWLDAAGQATTDAMSDSDVSGTAYPVQRLQDIQVNTPSRIVSQRTLPITLVPVWPSGEDAVNPLYKSPAVGQPSEMLTAVAGGEDGVRFSDGCSGALTVSSDGLTVTALSQAPECTVNAQVGNFTDLTSSPFAVVTRGG</sequence>
<feature type="compositionally biased region" description="Polar residues" evidence="7">
    <location>
        <begin position="407"/>
        <end position="416"/>
    </location>
</feature>
<dbReference type="CDD" id="cd14014">
    <property type="entry name" value="STKc_PknB_like"/>
    <property type="match status" value="1"/>
</dbReference>
<dbReference type="Pfam" id="PF00069">
    <property type="entry name" value="Pkinase"/>
    <property type="match status" value="1"/>
</dbReference>
<gene>
    <name evidence="10" type="ORF">SAMN04489812_4036</name>
</gene>
<keyword evidence="2 10" id="KW-0723">Serine/threonine-protein kinase</keyword>
<organism evidence="10 11">
    <name type="scientific">Microlunatus soli</name>
    <dbReference type="NCBI Taxonomy" id="630515"/>
    <lineage>
        <taxon>Bacteria</taxon>
        <taxon>Bacillati</taxon>
        <taxon>Actinomycetota</taxon>
        <taxon>Actinomycetes</taxon>
        <taxon>Propionibacteriales</taxon>
        <taxon>Propionibacteriaceae</taxon>
        <taxon>Microlunatus</taxon>
    </lineage>
</organism>
<dbReference type="GO" id="GO:0005524">
    <property type="term" value="F:ATP binding"/>
    <property type="evidence" value="ECO:0007669"/>
    <property type="project" value="UniProtKB-KW"/>
</dbReference>
<feature type="region of interest" description="Disordered" evidence="7">
    <location>
        <begin position="394"/>
        <end position="424"/>
    </location>
</feature>
<evidence type="ECO:0000256" key="3">
    <source>
        <dbReference type="ARBA" id="ARBA00022679"/>
    </source>
</evidence>
<dbReference type="PROSITE" id="PS00108">
    <property type="entry name" value="PROTEIN_KINASE_ST"/>
    <property type="match status" value="1"/>
</dbReference>
<dbReference type="Gene3D" id="1.10.510.10">
    <property type="entry name" value="Transferase(Phosphotransferase) domain 1"/>
    <property type="match status" value="1"/>
</dbReference>
<dbReference type="InterPro" id="IPR008271">
    <property type="entry name" value="Ser/Thr_kinase_AS"/>
</dbReference>
<name>A0A1H1XD79_9ACTN</name>
<feature type="transmembrane region" description="Helical" evidence="8">
    <location>
        <begin position="367"/>
        <end position="390"/>
    </location>
</feature>
<dbReference type="OrthoDB" id="9762169at2"/>